<dbReference type="SUPFAM" id="SSF55083">
    <property type="entry name" value="6-hydroxymethyl-7,8-dihydropterin pyrophosphokinase, HPPK"/>
    <property type="match status" value="1"/>
</dbReference>
<evidence type="ECO:0000256" key="5">
    <source>
        <dbReference type="ARBA" id="ARBA00022741"/>
    </source>
</evidence>
<evidence type="ECO:0000256" key="8">
    <source>
        <dbReference type="ARBA" id="ARBA00022909"/>
    </source>
</evidence>
<keyword evidence="11" id="KW-1185">Reference proteome</keyword>
<feature type="domain" description="7,8-dihydro-6-hydroxymethylpterin-pyrophosphokinase" evidence="9">
    <location>
        <begin position="91"/>
        <end position="102"/>
    </location>
</feature>
<keyword evidence="4" id="KW-0808">Transferase</keyword>
<protein>
    <recommendedName>
        <fullName evidence="3">2-amino-4-hydroxy-6-hydroxymethyldihydropteridine diphosphokinase</fullName>
        <ecNumber evidence="3">2.7.6.3</ecNumber>
    </recommendedName>
</protein>
<dbReference type="CDD" id="cd00483">
    <property type="entry name" value="HPPK"/>
    <property type="match status" value="1"/>
</dbReference>
<reference evidence="10 11" key="1">
    <citation type="submission" date="2017-04" db="EMBL/GenBank/DDBJ databases">
        <authorList>
            <person name="Afonso C.L."/>
            <person name="Miller P.J."/>
            <person name="Scott M.A."/>
            <person name="Spackman E."/>
            <person name="Goraichik I."/>
            <person name="Dimitrov K.M."/>
            <person name="Suarez D.L."/>
            <person name="Swayne D.E."/>
        </authorList>
    </citation>
    <scope>NUCLEOTIDE SEQUENCE [LARGE SCALE GENOMIC DNA]</scope>
    <source>
        <strain evidence="10 11">11</strain>
    </source>
</reference>
<evidence type="ECO:0000256" key="4">
    <source>
        <dbReference type="ARBA" id="ARBA00022679"/>
    </source>
</evidence>
<organism evidence="10 11">
    <name type="scientific">Paenibacillus aquistagni</name>
    <dbReference type="NCBI Taxonomy" id="1852522"/>
    <lineage>
        <taxon>Bacteria</taxon>
        <taxon>Bacillati</taxon>
        <taxon>Bacillota</taxon>
        <taxon>Bacilli</taxon>
        <taxon>Bacillales</taxon>
        <taxon>Paenibacillaceae</taxon>
        <taxon>Paenibacillus</taxon>
    </lineage>
</organism>
<dbReference type="Proteomes" id="UP000193834">
    <property type="component" value="Unassembled WGS sequence"/>
</dbReference>
<dbReference type="InterPro" id="IPR000550">
    <property type="entry name" value="Hppk"/>
</dbReference>
<evidence type="ECO:0000256" key="1">
    <source>
        <dbReference type="ARBA" id="ARBA00000198"/>
    </source>
</evidence>
<dbReference type="Pfam" id="PF01288">
    <property type="entry name" value="HPPK"/>
    <property type="match status" value="1"/>
</dbReference>
<dbReference type="RefSeq" id="WP_085498891.1">
    <property type="nucleotide sequence ID" value="NZ_FXAZ01000011.1"/>
</dbReference>
<evidence type="ECO:0000256" key="7">
    <source>
        <dbReference type="ARBA" id="ARBA00022840"/>
    </source>
</evidence>
<dbReference type="PANTHER" id="PTHR43071">
    <property type="entry name" value="2-AMINO-4-HYDROXY-6-HYDROXYMETHYLDIHYDROPTERIDINE PYROPHOSPHOKINASE"/>
    <property type="match status" value="1"/>
</dbReference>
<dbReference type="STRING" id="1852522.SAMN06295960_4854"/>
<dbReference type="PROSITE" id="PS00794">
    <property type="entry name" value="HPPK"/>
    <property type="match status" value="1"/>
</dbReference>
<evidence type="ECO:0000259" key="9">
    <source>
        <dbReference type="PROSITE" id="PS00794"/>
    </source>
</evidence>
<dbReference type="GO" id="GO:0005524">
    <property type="term" value="F:ATP binding"/>
    <property type="evidence" value="ECO:0007669"/>
    <property type="project" value="UniProtKB-KW"/>
</dbReference>
<dbReference type="InterPro" id="IPR035907">
    <property type="entry name" value="Hppk_sf"/>
</dbReference>
<name>A0A1X7LZX3_9BACL</name>
<sequence length="179" mass="20602">MTVSRTAYMALGSNLGERDRYLSEALHLLQNHPQIEVIRVSSIYETDPVGYEDQPAFLNMTAAVRTTLGPEELLQLMLQTEQLLGRVRNVRWGPRTIDLDLLWMEQLHWKSDSLLLPHPRMGERLFVLVPLSEIVLQSETELYEFVKECLGTLEGKEGIRLWNRLESTSEFVPSASFED</sequence>
<dbReference type="OrthoDB" id="9808041at2"/>
<dbReference type="EMBL" id="FXAZ01000011">
    <property type="protein sequence ID" value="SMG59074.1"/>
    <property type="molecule type" value="Genomic_DNA"/>
</dbReference>
<keyword evidence="8" id="KW-0289">Folate biosynthesis</keyword>
<comment type="catalytic activity">
    <reaction evidence="1">
        <text>6-hydroxymethyl-7,8-dihydropterin + ATP = (7,8-dihydropterin-6-yl)methyl diphosphate + AMP + H(+)</text>
        <dbReference type="Rhea" id="RHEA:11412"/>
        <dbReference type="ChEBI" id="CHEBI:15378"/>
        <dbReference type="ChEBI" id="CHEBI:30616"/>
        <dbReference type="ChEBI" id="CHEBI:44841"/>
        <dbReference type="ChEBI" id="CHEBI:72950"/>
        <dbReference type="ChEBI" id="CHEBI:456215"/>
        <dbReference type="EC" id="2.7.6.3"/>
    </reaction>
</comment>
<dbReference type="UniPathway" id="UPA00077">
    <property type="reaction ID" value="UER00155"/>
</dbReference>
<accession>A0A1X7LZX3</accession>
<comment type="pathway">
    <text evidence="2">Cofactor biosynthesis; tetrahydrofolate biosynthesis; 2-amino-4-hydroxy-6-hydroxymethyl-7,8-dihydropteridine diphosphate from 7,8-dihydroneopterin triphosphate: step 4/4.</text>
</comment>
<proteinExistence type="predicted"/>
<dbReference type="EC" id="2.7.6.3" evidence="3"/>
<evidence type="ECO:0000256" key="2">
    <source>
        <dbReference type="ARBA" id="ARBA00005051"/>
    </source>
</evidence>
<dbReference type="GO" id="GO:0046654">
    <property type="term" value="P:tetrahydrofolate biosynthetic process"/>
    <property type="evidence" value="ECO:0007669"/>
    <property type="project" value="UniProtKB-UniPathway"/>
</dbReference>
<keyword evidence="6 10" id="KW-0418">Kinase</keyword>
<gene>
    <name evidence="10" type="ORF">SAMN06295960_4854</name>
</gene>
<evidence type="ECO:0000313" key="10">
    <source>
        <dbReference type="EMBL" id="SMG59074.1"/>
    </source>
</evidence>
<dbReference type="GO" id="GO:0016301">
    <property type="term" value="F:kinase activity"/>
    <property type="evidence" value="ECO:0007669"/>
    <property type="project" value="UniProtKB-KW"/>
</dbReference>
<evidence type="ECO:0000256" key="3">
    <source>
        <dbReference type="ARBA" id="ARBA00013253"/>
    </source>
</evidence>
<dbReference type="GO" id="GO:0046656">
    <property type="term" value="P:folic acid biosynthetic process"/>
    <property type="evidence" value="ECO:0007669"/>
    <property type="project" value="UniProtKB-KW"/>
</dbReference>
<evidence type="ECO:0000313" key="11">
    <source>
        <dbReference type="Proteomes" id="UP000193834"/>
    </source>
</evidence>
<dbReference type="AlphaFoldDB" id="A0A1X7LZX3"/>
<keyword evidence="7" id="KW-0067">ATP-binding</keyword>
<dbReference type="GO" id="GO:0003848">
    <property type="term" value="F:2-amino-4-hydroxy-6-hydroxymethyldihydropteridine diphosphokinase activity"/>
    <property type="evidence" value="ECO:0007669"/>
    <property type="project" value="UniProtKB-EC"/>
</dbReference>
<dbReference type="Gene3D" id="3.30.70.560">
    <property type="entry name" value="7,8-Dihydro-6-hydroxymethylpterin-pyrophosphokinase HPPK"/>
    <property type="match status" value="1"/>
</dbReference>
<dbReference type="NCBIfam" id="TIGR01498">
    <property type="entry name" value="folK"/>
    <property type="match status" value="1"/>
</dbReference>
<keyword evidence="5" id="KW-0547">Nucleotide-binding</keyword>
<dbReference type="PANTHER" id="PTHR43071:SF1">
    <property type="entry name" value="2-AMINO-4-HYDROXY-6-HYDROXYMETHYLDIHYDROPTERIDINE PYROPHOSPHOKINASE"/>
    <property type="match status" value="1"/>
</dbReference>
<evidence type="ECO:0000256" key="6">
    <source>
        <dbReference type="ARBA" id="ARBA00022777"/>
    </source>
</evidence>